<evidence type="ECO:0000313" key="2">
    <source>
        <dbReference type="EMBL" id="PIN13826.1"/>
    </source>
</evidence>
<dbReference type="Proteomes" id="UP000231279">
    <property type="component" value="Unassembled WGS sequence"/>
</dbReference>
<gene>
    <name evidence="2" type="ORF">CDL12_13554</name>
</gene>
<keyword evidence="1" id="KW-0812">Transmembrane</keyword>
<evidence type="ECO:0000313" key="3">
    <source>
        <dbReference type="Proteomes" id="UP000231279"/>
    </source>
</evidence>
<feature type="transmembrane region" description="Helical" evidence="1">
    <location>
        <begin position="26"/>
        <end position="47"/>
    </location>
</feature>
<keyword evidence="1" id="KW-0472">Membrane</keyword>
<name>A0A2G9H8H6_9LAMI</name>
<keyword evidence="1" id="KW-1133">Transmembrane helix</keyword>
<accession>A0A2G9H8H6</accession>
<evidence type="ECO:0000256" key="1">
    <source>
        <dbReference type="SAM" id="Phobius"/>
    </source>
</evidence>
<proteinExistence type="predicted"/>
<keyword evidence="3" id="KW-1185">Reference proteome</keyword>
<sequence length="48" mass="5559">MAVPLLDKKIIKKRVKKFKRPQSDRFVSVKVFGFLSFSFGFSCASLYL</sequence>
<comment type="caution">
    <text evidence="2">The sequence shown here is derived from an EMBL/GenBank/DDBJ whole genome shotgun (WGS) entry which is preliminary data.</text>
</comment>
<organism evidence="2 3">
    <name type="scientific">Handroanthus impetiginosus</name>
    <dbReference type="NCBI Taxonomy" id="429701"/>
    <lineage>
        <taxon>Eukaryota</taxon>
        <taxon>Viridiplantae</taxon>
        <taxon>Streptophyta</taxon>
        <taxon>Embryophyta</taxon>
        <taxon>Tracheophyta</taxon>
        <taxon>Spermatophyta</taxon>
        <taxon>Magnoliopsida</taxon>
        <taxon>eudicotyledons</taxon>
        <taxon>Gunneridae</taxon>
        <taxon>Pentapetalae</taxon>
        <taxon>asterids</taxon>
        <taxon>lamiids</taxon>
        <taxon>Lamiales</taxon>
        <taxon>Bignoniaceae</taxon>
        <taxon>Crescentiina</taxon>
        <taxon>Tabebuia alliance</taxon>
        <taxon>Handroanthus</taxon>
    </lineage>
</organism>
<reference evidence="3" key="1">
    <citation type="journal article" date="2018" name="Gigascience">
        <title>Genome assembly of the Pink Ipe (Handroanthus impetiginosus, Bignoniaceae), a highly valued, ecologically keystone Neotropical timber forest tree.</title>
        <authorList>
            <person name="Silva-Junior O.B."/>
            <person name="Grattapaglia D."/>
            <person name="Novaes E."/>
            <person name="Collevatti R.G."/>
        </authorList>
    </citation>
    <scope>NUCLEOTIDE SEQUENCE [LARGE SCALE GENOMIC DNA]</scope>
    <source>
        <strain evidence="3">cv. UFG-1</strain>
    </source>
</reference>
<dbReference type="EMBL" id="NKXS01002402">
    <property type="protein sequence ID" value="PIN13826.1"/>
    <property type="molecule type" value="Genomic_DNA"/>
</dbReference>
<dbReference type="SUPFAM" id="SSF52042">
    <property type="entry name" value="Ribosomal protein L32e"/>
    <property type="match status" value="1"/>
</dbReference>
<dbReference type="AlphaFoldDB" id="A0A2G9H8H6"/>
<protein>
    <submittedName>
        <fullName evidence="2">Uncharacterized protein</fullName>
    </submittedName>
</protein>
<dbReference type="InterPro" id="IPR036351">
    <property type="entry name" value="Ribosomal_eL32_sf"/>
</dbReference>